<dbReference type="NCBIfam" id="TIGR00324">
    <property type="entry name" value="endA"/>
    <property type="match status" value="1"/>
</dbReference>
<protein>
    <recommendedName>
        <fullName evidence="2">tRNA-intron lyase</fullName>
        <ecNumber evidence="2">4.6.1.16</ecNumber>
    </recommendedName>
</protein>
<dbReference type="Pfam" id="PF26577">
    <property type="entry name" value="TSEN34_N"/>
    <property type="match status" value="1"/>
</dbReference>
<dbReference type="GO" id="GO:0000379">
    <property type="term" value="P:tRNA-type intron splice site recognition and cleavage"/>
    <property type="evidence" value="ECO:0007669"/>
    <property type="project" value="TreeGrafter"/>
</dbReference>
<keyword evidence="3" id="KW-0819">tRNA processing</keyword>
<dbReference type="PANTHER" id="PTHR13070">
    <property type="entry name" value="TRNA-SPLICING ENDONUCLEASE SUBUNIT SEN34-RELATED"/>
    <property type="match status" value="1"/>
</dbReference>
<keyword evidence="4" id="KW-0456">Lyase</keyword>
<comment type="caution">
    <text evidence="8">The sequence shown here is derived from an EMBL/GenBank/DDBJ whole genome shotgun (WGS) entry which is preliminary data.</text>
</comment>
<evidence type="ECO:0000256" key="2">
    <source>
        <dbReference type="ARBA" id="ARBA00012573"/>
    </source>
</evidence>
<gene>
    <name evidence="8" type="primary">Tsen34</name>
    <name evidence="8" type="ORF">A0J61_07802</name>
</gene>
<keyword evidence="8" id="KW-0255">Endonuclease</keyword>
<feature type="domain" description="TSEN34 N-terminal" evidence="7">
    <location>
        <begin position="7"/>
        <end position="73"/>
    </location>
</feature>
<dbReference type="Proteomes" id="UP000093000">
    <property type="component" value="Unassembled WGS sequence"/>
</dbReference>
<dbReference type="OrthoDB" id="48041at2759"/>
<dbReference type="EC" id="4.6.1.16" evidence="2"/>
<feature type="domain" description="tRNA intron endonuclease catalytic" evidence="6">
    <location>
        <begin position="81"/>
        <end position="157"/>
    </location>
</feature>
<dbReference type="CDD" id="cd22363">
    <property type="entry name" value="tRNA-intron_lyase_C"/>
    <property type="match status" value="1"/>
</dbReference>
<dbReference type="InParanoid" id="A0A1C7N4T3"/>
<dbReference type="InterPro" id="IPR011856">
    <property type="entry name" value="tRNA_endonuc-like_dom_sf"/>
</dbReference>
<keyword evidence="9" id="KW-1185">Reference proteome</keyword>
<dbReference type="InterPro" id="IPR006677">
    <property type="entry name" value="tRNA_intron_Endonuc_cat-like"/>
</dbReference>
<evidence type="ECO:0000256" key="3">
    <source>
        <dbReference type="ARBA" id="ARBA00022694"/>
    </source>
</evidence>
<organism evidence="8 9">
    <name type="scientific">Choanephora cucurbitarum</name>
    <dbReference type="NCBI Taxonomy" id="101091"/>
    <lineage>
        <taxon>Eukaryota</taxon>
        <taxon>Fungi</taxon>
        <taxon>Fungi incertae sedis</taxon>
        <taxon>Mucoromycota</taxon>
        <taxon>Mucoromycotina</taxon>
        <taxon>Mucoromycetes</taxon>
        <taxon>Mucorales</taxon>
        <taxon>Mucorineae</taxon>
        <taxon>Choanephoraceae</taxon>
        <taxon>Choanephoroideae</taxon>
        <taxon>Choanephora</taxon>
    </lineage>
</organism>
<keyword evidence="8" id="KW-0378">Hydrolase</keyword>
<reference evidence="8 9" key="1">
    <citation type="submission" date="2016-03" db="EMBL/GenBank/DDBJ databases">
        <title>Choanephora cucurbitarum.</title>
        <authorList>
            <person name="Min B."/>
            <person name="Park H."/>
            <person name="Park J.-H."/>
            <person name="Shin H.-D."/>
            <person name="Choi I.-G."/>
        </authorList>
    </citation>
    <scope>NUCLEOTIDE SEQUENCE [LARGE SCALE GENOMIC DNA]</scope>
    <source>
        <strain evidence="8 9">KUS-F28377</strain>
    </source>
</reference>
<dbReference type="Gene3D" id="3.40.1350.10">
    <property type="match status" value="1"/>
</dbReference>
<dbReference type="EMBL" id="LUGH01000549">
    <property type="protein sequence ID" value="OBZ84145.1"/>
    <property type="molecule type" value="Genomic_DNA"/>
</dbReference>
<dbReference type="FunCoup" id="A0A1C7N4T3">
    <property type="interactions" value="57"/>
</dbReference>
<dbReference type="PANTHER" id="PTHR13070:SF0">
    <property type="entry name" value="TRNA-SPLICING ENDONUCLEASE SUBUNIT SEN34"/>
    <property type="match status" value="1"/>
</dbReference>
<dbReference type="Pfam" id="PF01974">
    <property type="entry name" value="tRNA_int_endo"/>
    <property type="match status" value="1"/>
</dbReference>
<dbReference type="InterPro" id="IPR036167">
    <property type="entry name" value="tRNA_intron_Endo_cat-like_sf"/>
</dbReference>
<dbReference type="SUPFAM" id="SSF53032">
    <property type="entry name" value="tRNA-intron endonuclease catalytic domain-like"/>
    <property type="match status" value="1"/>
</dbReference>
<dbReference type="GO" id="GO:0005634">
    <property type="term" value="C:nucleus"/>
    <property type="evidence" value="ECO:0007669"/>
    <property type="project" value="UniProtKB-ARBA"/>
</dbReference>
<evidence type="ECO:0000256" key="5">
    <source>
        <dbReference type="ARBA" id="ARBA00034031"/>
    </source>
</evidence>
<dbReference type="InterPro" id="IPR006676">
    <property type="entry name" value="tRNA_splic"/>
</dbReference>
<evidence type="ECO:0000259" key="6">
    <source>
        <dbReference type="Pfam" id="PF01974"/>
    </source>
</evidence>
<evidence type="ECO:0000256" key="1">
    <source>
        <dbReference type="ARBA" id="ARBA00008078"/>
    </source>
</evidence>
<dbReference type="STRING" id="101091.A0A1C7N4T3"/>
<dbReference type="InterPro" id="IPR059049">
    <property type="entry name" value="TSEN34_N"/>
</dbReference>
<proteinExistence type="inferred from homology"/>
<evidence type="ECO:0000259" key="7">
    <source>
        <dbReference type="Pfam" id="PF26577"/>
    </source>
</evidence>
<comment type="catalytic activity">
    <reaction evidence="5">
        <text>pretRNA = a 3'-half-tRNA molecule with a 5'-OH end + a 5'-half-tRNA molecule with a 2',3'-cyclic phosphate end + an intron with a 2',3'-cyclic phosphate and a 5'-hydroxyl terminus.</text>
        <dbReference type="EC" id="4.6.1.16"/>
    </reaction>
</comment>
<dbReference type="AlphaFoldDB" id="A0A1C7N4T3"/>
<dbReference type="GO" id="GO:0032473">
    <property type="term" value="C:cytoplasmic side of mitochondrial outer membrane"/>
    <property type="evidence" value="ECO:0007669"/>
    <property type="project" value="EnsemblFungi"/>
</dbReference>
<accession>A0A1C7N4T3</accession>
<sequence length="169" mass="19508">MSNELVQIKKFGDKFLVFNAKDVEKLRCKHRIVGSLQGTLPQFPLQNTFYGLPLLLIPEEVYLLNKKGWSNIKEDINDTLRAVVFEYFWSKGFYLTSGIKFGGDFLLYPDDPMCVHSEYIVQTMEHDEELTPLELVGMGRLATNVKKTFVLASVIDEMMTYYSIEWAGF</sequence>
<evidence type="ECO:0000313" key="9">
    <source>
        <dbReference type="Proteomes" id="UP000093000"/>
    </source>
</evidence>
<evidence type="ECO:0000313" key="8">
    <source>
        <dbReference type="EMBL" id="OBZ84145.1"/>
    </source>
</evidence>
<keyword evidence="8" id="KW-0540">Nuclease</keyword>
<comment type="similarity">
    <text evidence="1">Belongs to the tRNA-intron endonuclease family.</text>
</comment>
<evidence type="ECO:0000256" key="4">
    <source>
        <dbReference type="ARBA" id="ARBA00023239"/>
    </source>
</evidence>
<dbReference type="GO" id="GO:0003676">
    <property type="term" value="F:nucleic acid binding"/>
    <property type="evidence" value="ECO:0007669"/>
    <property type="project" value="InterPro"/>
</dbReference>
<name>A0A1C7N4T3_9FUNG</name>
<dbReference type="GO" id="GO:0000213">
    <property type="term" value="F:tRNA-intron lyase activity"/>
    <property type="evidence" value="ECO:0007669"/>
    <property type="project" value="UniProtKB-EC"/>
</dbReference>